<gene>
    <name evidence="1" type="ORF">METZ01_LOCUS458015</name>
</gene>
<proteinExistence type="predicted"/>
<feature type="non-terminal residue" evidence="1">
    <location>
        <position position="35"/>
    </location>
</feature>
<evidence type="ECO:0000313" key="1">
    <source>
        <dbReference type="EMBL" id="SVE05161.1"/>
    </source>
</evidence>
<protein>
    <submittedName>
        <fullName evidence="1">Uncharacterized protein</fullName>
    </submittedName>
</protein>
<organism evidence="1">
    <name type="scientific">marine metagenome</name>
    <dbReference type="NCBI Taxonomy" id="408172"/>
    <lineage>
        <taxon>unclassified sequences</taxon>
        <taxon>metagenomes</taxon>
        <taxon>ecological metagenomes</taxon>
    </lineage>
</organism>
<dbReference type="EMBL" id="UINC01190822">
    <property type="protein sequence ID" value="SVE05161.1"/>
    <property type="molecule type" value="Genomic_DNA"/>
</dbReference>
<name>A0A383AC00_9ZZZZ</name>
<reference evidence="1" key="1">
    <citation type="submission" date="2018-05" db="EMBL/GenBank/DDBJ databases">
        <authorList>
            <person name="Lanie J.A."/>
            <person name="Ng W.-L."/>
            <person name="Kazmierczak K.M."/>
            <person name="Andrzejewski T.M."/>
            <person name="Davidsen T.M."/>
            <person name="Wayne K.J."/>
            <person name="Tettelin H."/>
            <person name="Glass J.I."/>
            <person name="Rusch D."/>
            <person name="Podicherti R."/>
            <person name="Tsui H.-C.T."/>
            <person name="Winkler M.E."/>
        </authorList>
    </citation>
    <scope>NUCLEOTIDE SEQUENCE</scope>
</reference>
<sequence>MANQVQQHKQSIQCLVDVTEAMLHAMEKNKIETEV</sequence>
<accession>A0A383AC00</accession>
<dbReference type="AlphaFoldDB" id="A0A383AC00"/>